<dbReference type="PROSITE" id="PS50977">
    <property type="entry name" value="HTH_TETR_2"/>
    <property type="match status" value="1"/>
</dbReference>
<evidence type="ECO:0000259" key="3">
    <source>
        <dbReference type="PROSITE" id="PS50977"/>
    </source>
</evidence>
<dbReference type="Gene3D" id="1.10.357.10">
    <property type="entry name" value="Tetracycline Repressor, domain 2"/>
    <property type="match status" value="1"/>
</dbReference>
<dbReference type="PRINTS" id="PR00455">
    <property type="entry name" value="HTHTETR"/>
</dbReference>
<dbReference type="EMBL" id="BSNL01000001">
    <property type="protein sequence ID" value="GLQ27576.1"/>
    <property type="molecule type" value="Genomic_DNA"/>
</dbReference>
<feature type="domain" description="HTH tetR-type" evidence="3">
    <location>
        <begin position="16"/>
        <end position="76"/>
    </location>
</feature>
<feature type="DNA-binding region" description="H-T-H motif" evidence="2">
    <location>
        <begin position="39"/>
        <end position="58"/>
    </location>
</feature>
<evidence type="ECO:0000256" key="1">
    <source>
        <dbReference type="ARBA" id="ARBA00023125"/>
    </source>
</evidence>
<dbReference type="InterPro" id="IPR009057">
    <property type="entry name" value="Homeodomain-like_sf"/>
</dbReference>
<reference evidence="4" key="2">
    <citation type="submission" date="2023-01" db="EMBL/GenBank/DDBJ databases">
        <title>Draft genome sequence of Sulfitobacter pacificus strain NBRC 109915.</title>
        <authorList>
            <person name="Sun Q."/>
            <person name="Mori K."/>
        </authorList>
    </citation>
    <scope>NUCLEOTIDE SEQUENCE</scope>
    <source>
        <strain evidence="4">NBRC 109915</strain>
    </source>
</reference>
<dbReference type="RefSeq" id="WP_284373684.1">
    <property type="nucleotide sequence ID" value="NZ_BSNL01000001.1"/>
</dbReference>
<dbReference type="Pfam" id="PF00440">
    <property type="entry name" value="TetR_N"/>
    <property type="match status" value="1"/>
</dbReference>
<organism evidence="4 5">
    <name type="scientific">Sulfitobacter pacificus</name>
    <dbReference type="NCBI Taxonomy" id="1499314"/>
    <lineage>
        <taxon>Bacteria</taxon>
        <taxon>Pseudomonadati</taxon>
        <taxon>Pseudomonadota</taxon>
        <taxon>Alphaproteobacteria</taxon>
        <taxon>Rhodobacterales</taxon>
        <taxon>Roseobacteraceae</taxon>
        <taxon>Sulfitobacter</taxon>
    </lineage>
</organism>
<reference evidence="4" key="1">
    <citation type="journal article" date="2014" name="Int. J. Syst. Evol. Microbiol.">
        <title>Complete genome of a new Firmicutes species belonging to the dominant human colonic microbiota ('Ruminococcus bicirculans') reveals two chromosomes and a selective capacity to utilize plant glucans.</title>
        <authorList>
            <consortium name="NISC Comparative Sequencing Program"/>
            <person name="Wegmann U."/>
            <person name="Louis P."/>
            <person name="Goesmann A."/>
            <person name="Henrissat B."/>
            <person name="Duncan S.H."/>
            <person name="Flint H.J."/>
        </authorList>
    </citation>
    <scope>NUCLEOTIDE SEQUENCE</scope>
    <source>
        <strain evidence="4">NBRC 109915</strain>
    </source>
</reference>
<proteinExistence type="predicted"/>
<dbReference type="SUPFAM" id="SSF46689">
    <property type="entry name" value="Homeodomain-like"/>
    <property type="match status" value="1"/>
</dbReference>
<dbReference type="Proteomes" id="UP001161388">
    <property type="component" value="Unassembled WGS sequence"/>
</dbReference>
<protein>
    <recommendedName>
        <fullName evidence="3">HTH tetR-type domain-containing protein</fullName>
    </recommendedName>
</protein>
<dbReference type="PANTHER" id="PTHR43479">
    <property type="entry name" value="ACREF/ENVCD OPERON REPRESSOR-RELATED"/>
    <property type="match status" value="1"/>
</dbReference>
<dbReference type="PANTHER" id="PTHR43479:SF11">
    <property type="entry name" value="ACREF_ENVCD OPERON REPRESSOR-RELATED"/>
    <property type="match status" value="1"/>
</dbReference>
<evidence type="ECO:0000313" key="5">
    <source>
        <dbReference type="Proteomes" id="UP001161388"/>
    </source>
</evidence>
<sequence>MEIQKPTRAKRTRDPDSKRTAIYEAAVQLFTDQGYENVSIAKIAKEAGIAVGTVYRFHDTKLTLLRAMLEGVEDAFVTRMASDWAFEGTYAERIEGMCHGIFEVAEDNLNLLKLLNMTTDVMFTDGSLPGDRIQNQIRIMYTEAMNVGASHQGDARMMAAIAHGMVEGAIVRWMRLGAPKDIDAASQLALVFKDGFMTKEASQLT</sequence>
<name>A0ABQ5VKC1_9RHOB</name>
<dbReference type="InterPro" id="IPR050624">
    <property type="entry name" value="HTH-type_Tx_Regulator"/>
</dbReference>
<dbReference type="InterPro" id="IPR001647">
    <property type="entry name" value="HTH_TetR"/>
</dbReference>
<accession>A0ABQ5VKC1</accession>
<comment type="caution">
    <text evidence="4">The sequence shown here is derived from an EMBL/GenBank/DDBJ whole genome shotgun (WGS) entry which is preliminary data.</text>
</comment>
<keyword evidence="1 2" id="KW-0238">DNA-binding</keyword>
<evidence type="ECO:0000256" key="2">
    <source>
        <dbReference type="PROSITE-ProRule" id="PRU00335"/>
    </source>
</evidence>
<keyword evidence="5" id="KW-1185">Reference proteome</keyword>
<gene>
    <name evidence="4" type="ORF">GCM10007927_23790</name>
</gene>
<evidence type="ECO:0000313" key="4">
    <source>
        <dbReference type="EMBL" id="GLQ27576.1"/>
    </source>
</evidence>